<feature type="transmembrane region" description="Helical" evidence="1">
    <location>
        <begin position="50"/>
        <end position="72"/>
    </location>
</feature>
<name>G0R1U3_ICHMU</name>
<feature type="transmembrane region" description="Helical" evidence="1">
    <location>
        <begin position="20"/>
        <end position="38"/>
    </location>
</feature>
<keyword evidence="3" id="KW-1185">Reference proteome</keyword>
<organism evidence="2 3">
    <name type="scientific">Ichthyophthirius multifiliis</name>
    <name type="common">White spot disease agent</name>
    <name type="synonym">Ich</name>
    <dbReference type="NCBI Taxonomy" id="5932"/>
    <lineage>
        <taxon>Eukaryota</taxon>
        <taxon>Sar</taxon>
        <taxon>Alveolata</taxon>
        <taxon>Ciliophora</taxon>
        <taxon>Intramacronucleata</taxon>
        <taxon>Oligohymenophorea</taxon>
        <taxon>Hymenostomatida</taxon>
        <taxon>Ophryoglenina</taxon>
        <taxon>Ichthyophthirius</taxon>
    </lineage>
</organism>
<evidence type="ECO:0008006" key="4">
    <source>
        <dbReference type="Google" id="ProtNLM"/>
    </source>
</evidence>
<accession>G0R1U3</accession>
<dbReference type="RefSeq" id="XP_004029788.1">
    <property type="nucleotide sequence ID" value="XM_004029740.1"/>
</dbReference>
<keyword evidence="1" id="KW-0472">Membrane</keyword>
<sequence length="148" mass="17879">MKIFFINRLLYKNKTFFSYYFHLKFSFISVSVLAKFLFLIQSFDFQNKSFFIKNITFLSFFHSSLYFSSFLWQQIPFTLILSLTQCLPNTSAVGQVKFYIPYIIFLISLIFQSFNDFQILQLFCLPQYRFFSYILPLSKIIRSNFSLY</sequence>
<keyword evidence="1" id="KW-1133">Transmembrane helix</keyword>
<evidence type="ECO:0000256" key="1">
    <source>
        <dbReference type="SAM" id="Phobius"/>
    </source>
</evidence>
<reference evidence="2 3" key="1">
    <citation type="submission" date="2011-07" db="EMBL/GenBank/DDBJ databases">
        <authorList>
            <person name="Coyne R."/>
            <person name="Brami D."/>
            <person name="Johnson J."/>
            <person name="Hostetler J."/>
            <person name="Hannick L."/>
            <person name="Clark T."/>
            <person name="Cassidy-Hanley D."/>
            <person name="Inman J."/>
        </authorList>
    </citation>
    <scope>NUCLEOTIDE SEQUENCE [LARGE SCALE GENOMIC DNA]</scope>
    <source>
        <strain evidence="2 3">G5</strain>
    </source>
</reference>
<dbReference type="AlphaFoldDB" id="G0R1U3"/>
<evidence type="ECO:0000313" key="3">
    <source>
        <dbReference type="Proteomes" id="UP000008983"/>
    </source>
</evidence>
<dbReference type="InParanoid" id="G0R1U3"/>
<dbReference type="GeneID" id="14904633"/>
<protein>
    <recommendedName>
        <fullName evidence="4">Transmembrane protein</fullName>
    </recommendedName>
</protein>
<gene>
    <name evidence="2" type="ORF">IMG5_172880</name>
</gene>
<feature type="transmembrane region" description="Helical" evidence="1">
    <location>
        <begin position="92"/>
        <end position="111"/>
    </location>
</feature>
<dbReference type="Proteomes" id="UP000008983">
    <property type="component" value="Unassembled WGS sequence"/>
</dbReference>
<evidence type="ECO:0000313" key="2">
    <source>
        <dbReference type="EMBL" id="EGR28552.1"/>
    </source>
</evidence>
<keyword evidence="1" id="KW-0812">Transmembrane</keyword>
<dbReference type="EMBL" id="GL984230">
    <property type="protein sequence ID" value="EGR28552.1"/>
    <property type="molecule type" value="Genomic_DNA"/>
</dbReference>
<proteinExistence type="predicted"/>